<feature type="compositionally biased region" description="Polar residues" evidence="2">
    <location>
        <begin position="600"/>
        <end position="626"/>
    </location>
</feature>
<evidence type="ECO:0000313" key="5">
    <source>
        <dbReference type="Proteomes" id="UP000233524"/>
    </source>
</evidence>
<feature type="transmembrane region" description="Helical" evidence="3">
    <location>
        <begin position="707"/>
        <end position="730"/>
    </location>
</feature>
<dbReference type="AlphaFoldDB" id="A0A2N3NBU2"/>
<proteinExistence type="predicted"/>
<evidence type="ECO:0000256" key="1">
    <source>
        <dbReference type="ARBA" id="ARBA00023136"/>
    </source>
</evidence>
<feature type="region of interest" description="Disordered" evidence="2">
    <location>
        <begin position="1"/>
        <end position="25"/>
    </location>
</feature>
<dbReference type="STRING" id="41688.A0A2N3NBU2"/>
<dbReference type="PANTHER" id="PTHR13315">
    <property type="entry name" value="METALLO PHOSPHOESTERASE RELATED"/>
    <property type="match status" value="1"/>
</dbReference>
<accession>A0A2N3NBU2</accession>
<dbReference type="SUPFAM" id="SSF56300">
    <property type="entry name" value="Metallo-dependent phosphatases"/>
    <property type="match status" value="1"/>
</dbReference>
<dbReference type="Proteomes" id="UP000233524">
    <property type="component" value="Unassembled WGS sequence"/>
</dbReference>
<sequence length="734" mass="82426">MSSPFKNPYHGVKARQNPFEDHRSTSCNDVLRSAKRVAVRTGASVYTFSRGPGLKMAANFAATVMWHVRRNLTKRRLLSFPHLIVLIWLFVLLRGERWLFHWKVEQCKWNKWENWPKDAKPHHLVFVADPQLIDPKSYPGRPWPLNDLTMLVTDNYLRRSYNELQGQLHPDSLFFLGDLFDGGREWKTASGDFNEASWARAYPKNEREHAKVWKKKYGEDFWLQEYQRFSDIFFKPYHDEGVSHVNHGPLKMGRKLVASLPGNHDLGFGSMVKVPVRDRFSAFFGEPNRVDVVGNHTIVSVDTVSLSAGTSEQARTENLEHIYGPADQFLKEVKAFKRKAVLDQLRFLRGDNVESQLPHSAIDASKLTAADFAVEEDKSEVADFPTILLTHVPLYREPGTPCGPMREHWPPSKPLPTDAVGRVVDHRNAISVTAGYQYQNVLSEDDSVKLINSIGNVKRVFSGDDHDYCELTHSAAKNSAVEITVKSISMAMGVPTPGFVMVSMWNPVDDAGRSLRPGEPTMQTHLCLLPNAFRTYVGYIFFVVVSLSLIGIRAFLVSFLGLPAFAHSLNPSSGGPPGSSFSSSYLPLHKEKRDDDDPHLNSSSSSNTHPKRLSSLSASRTRNPVSSADYVARDPASSSSSASSSASWKSKRKNPKGGVGSSRWGWGGTGGHKQLRIHINNDFYDSGKSRSIWRAASGRRRTVEPKVVLREFGAMSWRVGWMAVLLWAYLNHRG</sequence>
<protein>
    <submittedName>
        <fullName evidence="4">Uncharacterized protein</fullName>
    </submittedName>
</protein>
<dbReference type="VEuPathDB" id="FungiDB:jhhlp_004521"/>
<dbReference type="InterPro" id="IPR033308">
    <property type="entry name" value="PGAP5/Cdc1/Ted1"/>
</dbReference>
<dbReference type="InParanoid" id="A0A2N3NBU2"/>
<dbReference type="GO" id="GO:0016020">
    <property type="term" value="C:membrane"/>
    <property type="evidence" value="ECO:0007669"/>
    <property type="project" value="GOC"/>
</dbReference>
<keyword evidence="3" id="KW-0812">Transmembrane</keyword>
<gene>
    <name evidence="4" type="ORF">jhhlp_004521</name>
</gene>
<feature type="compositionally biased region" description="Low complexity" evidence="2">
    <location>
        <begin position="636"/>
        <end position="647"/>
    </location>
</feature>
<keyword evidence="3" id="KW-1133">Transmembrane helix</keyword>
<feature type="region of interest" description="Disordered" evidence="2">
    <location>
        <begin position="571"/>
        <end position="667"/>
    </location>
</feature>
<dbReference type="InterPro" id="IPR029052">
    <property type="entry name" value="Metallo-depent_PP-like"/>
</dbReference>
<feature type="compositionally biased region" description="Gly residues" evidence="2">
    <location>
        <begin position="657"/>
        <end position="667"/>
    </location>
</feature>
<dbReference type="FunCoup" id="A0A2N3NBU2">
    <property type="interactions" value="504"/>
</dbReference>
<evidence type="ECO:0000256" key="2">
    <source>
        <dbReference type="SAM" id="MobiDB-lite"/>
    </source>
</evidence>
<evidence type="ECO:0000256" key="3">
    <source>
        <dbReference type="SAM" id="Phobius"/>
    </source>
</evidence>
<dbReference type="PANTHER" id="PTHR13315:SF4">
    <property type="entry name" value="METALLOPHOSPHOESTERASE, ISOFORM E"/>
    <property type="match status" value="1"/>
</dbReference>
<organism evidence="4 5">
    <name type="scientific">Lomentospora prolificans</name>
    <dbReference type="NCBI Taxonomy" id="41688"/>
    <lineage>
        <taxon>Eukaryota</taxon>
        <taxon>Fungi</taxon>
        <taxon>Dikarya</taxon>
        <taxon>Ascomycota</taxon>
        <taxon>Pezizomycotina</taxon>
        <taxon>Sordariomycetes</taxon>
        <taxon>Hypocreomycetidae</taxon>
        <taxon>Microascales</taxon>
        <taxon>Microascaceae</taxon>
        <taxon>Lomentospora</taxon>
    </lineage>
</organism>
<feature type="transmembrane region" description="Helical" evidence="3">
    <location>
        <begin position="77"/>
        <end position="95"/>
    </location>
</feature>
<comment type="caution">
    <text evidence="4">The sequence shown here is derived from an EMBL/GenBank/DDBJ whole genome shotgun (WGS) entry which is preliminary data.</text>
</comment>
<reference evidence="4 5" key="1">
    <citation type="journal article" date="2017" name="G3 (Bethesda)">
        <title>First Draft Genome Sequence of the Pathogenic Fungus Lomentospora prolificans (Formerly Scedosporium prolificans).</title>
        <authorList>
            <person name="Luo R."/>
            <person name="Zimin A."/>
            <person name="Workman R."/>
            <person name="Fan Y."/>
            <person name="Pertea G."/>
            <person name="Grossman N."/>
            <person name="Wear M.P."/>
            <person name="Jia B."/>
            <person name="Miller H."/>
            <person name="Casadevall A."/>
            <person name="Timp W."/>
            <person name="Zhang S.X."/>
            <person name="Salzberg S.L."/>
        </authorList>
    </citation>
    <scope>NUCLEOTIDE SEQUENCE [LARGE SCALE GENOMIC DNA]</scope>
    <source>
        <strain evidence="4 5">JHH-5317</strain>
    </source>
</reference>
<dbReference type="GO" id="GO:0005783">
    <property type="term" value="C:endoplasmic reticulum"/>
    <property type="evidence" value="ECO:0007669"/>
    <property type="project" value="TreeGrafter"/>
</dbReference>
<dbReference type="EMBL" id="NLAX01000010">
    <property type="protein sequence ID" value="PKS09898.1"/>
    <property type="molecule type" value="Genomic_DNA"/>
</dbReference>
<dbReference type="GO" id="GO:0006506">
    <property type="term" value="P:GPI anchor biosynthetic process"/>
    <property type="evidence" value="ECO:0007669"/>
    <property type="project" value="InterPro"/>
</dbReference>
<keyword evidence="1 3" id="KW-0472">Membrane</keyword>
<dbReference type="OrthoDB" id="5977743at2759"/>
<evidence type="ECO:0000313" key="4">
    <source>
        <dbReference type="EMBL" id="PKS09898.1"/>
    </source>
</evidence>
<feature type="transmembrane region" description="Helical" evidence="3">
    <location>
        <begin position="536"/>
        <end position="562"/>
    </location>
</feature>
<name>A0A2N3NBU2_9PEZI</name>
<feature type="compositionally biased region" description="Basic and acidic residues" evidence="2">
    <location>
        <begin position="588"/>
        <end position="599"/>
    </location>
</feature>
<keyword evidence="5" id="KW-1185">Reference proteome</keyword>